<gene>
    <name evidence="2" type="ORF">C1SCF055_LOCUS44078</name>
</gene>
<dbReference type="EMBL" id="CAMXCT020006759">
    <property type="protein sequence ID" value="CAL1172959.1"/>
    <property type="molecule type" value="Genomic_DNA"/>
</dbReference>
<organism evidence="2">
    <name type="scientific">Cladocopium goreaui</name>
    <dbReference type="NCBI Taxonomy" id="2562237"/>
    <lineage>
        <taxon>Eukaryota</taxon>
        <taxon>Sar</taxon>
        <taxon>Alveolata</taxon>
        <taxon>Dinophyceae</taxon>
        <taxon>Suessiales</taxon>
        <taxon>Symbiodiniaceae</taxon>
        <taxon>Cladocopium</taxon>
    </lineage>
</organism>
<sequence>MADLADAQRVDKEELLEALSKKEGEYGEYEVSPEEFAAVAPEEDGKDPHEGGPSQHVKQVAKSAAHELHADELRRAKRAIKKDRQAQQEEEVLLQALKDEQMRREEDARYHQLQGRKRLKEAQDKQTARKEQMEEVREARFDYDVKRVMQLKAILLKIKSQNERREKKQQKVKAAQWP</sequence>
<feature type="region of interest" description="Disordered" evidence="1">
    <location>
        <begin position="20"/>
        <end position="66"/>
    </location>
</feature>
<protein>
    <submittedName>
        <fullName evidence="2">Uncharacterized protein</fullName>
    </submittedName>
</protein>
<evidence type="ECO:0000256" key="1">
    <source>
        <dbReference type="SAM" id="MobiDB-lite"/>
    </source>
</evidence>
<feature type="compositionally biased region" description="Basic and acidic residues" evidence="1">
    <location>
        <begin position="120"/>
        <end position="136"/>
    </location>
</feature>
<proteinExistence type="predicted"/>
<keyword evidence="4" id="KW-1185">Reference proteome</keyword>
<dbReference type="EMBL" id="CAMXCT030006759">
    <property type="protein sequence ID" value="CAL4806896.1"/>
    <property type="molecule type" value="Genomic_DNA"/>
</dbReference>
<feature type="region of interest" description="Disordered" evidence="1">
    <location>
        <begin position="103"/>
        <end position="136"/>
    </location>
</feature>
<evidence type="ECO:0000313" key="3">
    <source>
        <dbReference type="EMBL" id="CAL1172959.1"/>
    </source>
</evidence>
<dbReference type="EMBL" id="CAMXCT010006759">
    <property type="protein sequence ID" value="CAI4019584.1"/>
    <property type="molecule type" value="Genomic_DNA"/>
</dbReference>
<evidence type="ECO:0000313" key="4">
    <source>
        <dbReference type="Proteomes" id="UP001152797"/>
    </source>
</evidence>
<accession>A0A9P1M506</accession>
<reference evidence="2" key="1">
    <citation type="submission" date="2022-10" db="EMBL/GenBank/DDBJ databases">
        <authorList>
            <person name="Chen Y."/>
            <person name="Dougan E. K."/>
            <person name="Chan C."/>
            <person name="Rhodes N."/>
            <person name="Thang M."/>
        </authorList>
    </citation>
    <scope>NUCLEOTIDE SEQUENCE</scope>
</reference>
<dbReference type="AlphaFoldDB" id="A0A9P1M506"/>
<evidence type="ECO:0000313" key="2">
    <source>
        <dbReference type="EMBL" id="CAI4019584.1"/>
    </source>
</evidence>
<reference evidence="3" key="2">
    <citation type="submission" date="2024-04" db="EMBL/GenBank/DDBJ databases">
        <authorList>
            <person name="Chen Y."/>
            <person name="Shah S."/>
            <person name="Dougan E. K."/>
            <person name="Thang M."/>
            <person name="Chan C."/>
        </authorList>
    </citation>
    <scope>NUCLEOTIDE SEQUENCE [LARGE SCALE GENOMIC DNA]</scope>
</reference>
<comment type="caution">
    <text evidence="2">The sequence shown here is derived from an EMBL/GenBank/DDBJ whole genome shotgun (WGS) entry which is preliminary data.</text>
</comment>
<dbReference type="Proteomes" id="UP001152797">
    <property type="component" value="Unassembled WGS sequence"/>
</dbReference>
<name>A0A9P1M506_9DINO</name>